<dbReference type="InterPro" id="IPR011053">
    <property type="entry name" value="Single_hybrid_motif"/>
</dbReference>
<protein>
    <submittedName>
        <fullName evidence="3">Biotin/lipoyl-binding protein</fullName>
    </submittedName>
</protein>
<feature type="domain" description="Lipoyl-binding" evidence="2">
    <location>
        <begin position="53"/>
        <end position="123"/>
    </location>
</feature>
<gene>
    <name evidence="3" type="ORF">DAY19_03770</name>
</gene>
<evidence type="ECO:0000259" key="2">
    <source>
        <dbReference type="PROSITE" id="PS50968"/>
    </source>
</evidence>
<dbReference type="SUPFAM" id="SSF51230">
    <property type="entry name" value="Single hybrid motif"/>
    <property type="match status" value="1"/>
</dbReference>
<name>A0ABY0IK14_9BACT</name>
<dbReference type="InterPro" id="IPR050709">
    <property type="entry name" value="Biotin_Carboxyl_Carrier/Decarb"/>
</dbReference>
<reference evidence="4" key="1">
    <citation type="journal article" date="2019" name="Int. J. Syst. Evol. Microbiol.">
        <title>Halobacteriovorax valvorus sp. nov., a novel prokaryotic predator isolated from coastal seawater of China.</title>
        <authorList>
            <person name="Chen M.-X."/>
        </authorList>
    </citation>
    <scope>NUCLEOTIDE SEQUENCE [LARGE SCALE GENOMIC DNA]</scope>
    <source>
        <strain evidence="4">BL9</strain>
    </source>
</reference>
<keyword evidence="1" id="KW-0092">Biotin</keyword>
<accession>A0ABY0IK14</accession>
<dbReference type="PANTHER" id="PTHR45266">
    <property type="entry name" value="OXALOACETATE DECARBOXYLASE ALPHA CHAIN"/>
    <property type="match status" value="1"/>
</dbReference>
<organism evidence="3 4">
    <name type="scientific">Halobacteriovorax vibrionivorans</name>
    <dbReference type="NCBI Taxonomy" id="2152716"/>
    <lineage>
        <taxon>Bacteria</taxon>
        <taxon>Pseudomonadati</taxon>
        <taxon>Bdellovibrionota</taxon>
        <taxon>Bacteriovoracia</taxon>
        <taxon>Bacteriovoracales</taxon>
        <taxon>Halobacteriovoraceae</taxon>
        <taxon>Halobacteriovorax</taxon>
    </lineage>
</organism>
<sequence>MWLKKICGQYFISRDQRTWKKIPRQDLPSRVVNVDRVYSLFRGYKPSGLGGADAGEFLTKMPGKIVKINVEVGQEVKKGDTLLILEAMKMENEIKTGIDGTVKAIHVKEGDALEENVLMLEVEA</sequence>
<dbReference type="EMBL" id="QDKL01000001">
    <property type="protein sequence ID" value="RZF23297.1"/>
    <property type="molecule type" value="Genomic_DNA"/>
</dbReference>
<dbReference type="PANTHER" id="PTHR45266:SF3">
    <property type="entry name" value="OXALOACETATE DECARBOXYLASE ALPHA CHAIN"/>
    <property type="match status" value="1"/>
</dbReference>
<evidence type="ECO:0000256" key="1">
    <source>
        <dbReference type="ARBA" id="ARBA00023267"/>
    </source>
</evidence>
<dbReference type="Proteomes" id="UP000443582">
    <property type="component" value="Unassembled WGS sequence"/>
</dbReference>
<dbReference type="InterPro" id="IPR000089">
    <property type="entry name" value="Biotin_lipoyl"/>
</dbReference>
<comment type="caution">
    <text evidence="3">The sequence shown here is derived from an EMBL/GenBank/DDBJ whole genome shotgun (WGS) entry which is preliminary data.</text>
</comment>
<dbReference type="CDD" id="cd06850">
    <property type="entry name" value="biotinyl_domain"/>
    <property type="match status" value="1"/>
</dbReference>
<dbReference type="Pfam" id="PF00364">
    <property type="entry name" value="Biotin_lipoyl"/>
    <property type="match status" value="1"/>
</dbReference>
<keyword evidence="4" id="KW-1185">Reference proteome</keyword>
<evidence type="ECO:0000313" key="3">
    <source>
        <dbReference type="EMBL" id="RZF23297.1"/>
    </source>
</evidence>
<proteinExistence type="predicted"/>
<evidence type="ECO:0000313" key="4">
    <source>
        <dbReference type="Proteomes" id="UP000443582"/>
    </source>
</evidence>
<dbReference type="Gene3D" id="2.40.50.100">
    <property type="match status" value="1"/>
</dbReference>
<dbReference type="PROSITE" id="PS50968">
    <property type="entry name" value="BIOTINYL_LIPOYL"/>
    <property type="match status" value="1"/>
</dbReference>